<gene>
    <name evidence="8" type="ORF">PIB30_059737</name>
</gene>
<evidence type="ECO:0000256" key="6">
    <source>
        <dbReference type="SAM" id="MobiDB-lite"/>
    </source>
</evidence>
<name>A0ABU6UJR8_9FABA</name>
<feature type="compositionally biased region" description="Basic and acidic residues" evidence="6">
    <location>
        <begin position="234"/>
        <end position="246"/>
    </location>
</feature>
<feature type="domain" description="BHLH" evidence="7">
    <location>
        <begin position="255"/>
        <end position="304"/>
    </location>
</feature>
<dbReference type="InterPro" id="IPR047265">
    <property type="entry name" value="PIF1-like_bHLH"/>
</dbReference>
<evidence type="ECO:0000256" key="2">
    <source>
        <dbReference type="ARBA" id="ARBA00023015"/>
    </source>
</evidence>
<evidence type="ECO:0000256" key="1">
    <source>
        <dbReference type="ARBA" id="ARBA00004123"/>
    </source>
</evidence>
<dbReference type="SUPFAM" id="SSF47459">
    <property type="entry name" value="HLH, helix-loop-helix DNA-binding domain"/>
    <property type="match status" value="1"/>
</dbReference>
<organism evidence="8 9">
    <name type="scientific">Stylosanthes scabra</name>
    <dbReference type="NCBI Taxonomy" id="79078"/>
    <lineage>
        <taxon>Eukaryota</taxon>
        <taxon>Viridiplantae</taxon>
        <taxon>Streptophyta</taxon>
        <taxon>Embryophyta</taxon>
        <taxon>Tracheophyta</taxon>
        <taxon>Spermatophyta</taxon>
        <taxon>Magnoliopsida</taxon>
        <taxon>eudicotyledons</taxon>
        <taxon>Gunneridae</taxon>
        <taxon>Pentapetalae</taxon>
        <taxon>rosids</taxon>
        <taxon>fabids</taxon>
        <taxon>Fabales</taxon>
        <taxon>Fabaceae</taxon>
        <taxon>Papilionoideae</taxon>
        <taxon>50 kb inversion clade</taxon>
        <taxon>dalbergioids sensu lato</taxon>
        <taxon>Dalbergieae</taxon>
        <taxon>Pterocarpus clade</taxon>
        <taxon>Stylosanthes</taxon>
    </lineage>
</organism>
<dbReference type="SMART" id="SM00353">
    <property type="entry name" value="HLH"/>
    <property type="match status" value="1"/>
</dbReference>
<dbReference type="InterPro" id="IPR011598">
    <property type="entry name" value="bHLH_dom"/>
</dbReference>
<evidence type="ECO:0000256" key="3">
    <source>
        <dbReference type="ARBA" id="ARBA00023125"/>
    </source>
</evidence>
<sequence>MSMSSSSHQYYLVPKWNMKQQRRQEQDHQQLQLEDPIIITESSQPPSTNHLPPMSNNYDEIAELTWENGQISMHGLSGLAPTSQAKPTWVNRAHDTLESIVEQATCNNKKSKLSIKDNHGYVPTNSNVASSSGEHHQMVVPTLSRKRSHFDQRDVNYVSINNTNKKMLLEEEHTNTNNRKCVSASATFCRDNNDITTMMTWPSLDSAPRTFNHHKILEEDSACHSGSEIGNNANDRDSNGKGERVQSKSSSRRNRTAAVHNQSERRRRDRINEKMKALQKLVPNANKTDKASMLDEVIRYLKQLQAQIEMMMSLSVMSMPQMMMMQQQQQLQMSSMIAAARSSMASNNTTPNPVIRPPSFPPQLIQPTTTIGGAANPMMFLAPSFMMPSNTTNAASIHLPSASSSYGNGTTTFPQPLNMDLFNNMAAFYSQQQMNHHHNNQIKP</sequence>
<keyword evidence="2" id="KW-0805">Transcription regulation</keyword>
<comment type="caution">
    <text evidence="8">The sequence shown here is derived from an EMBL/GenBank/DDBJ whole genome shotgun (WGS) entry which is preliminary data.</text>
</comment>
<dbReference type="Gene3D" id="4.10.280.10">
    <property type="entry name" value="Helix-loop-helix DNA-binding domain"/>
    <property type="match status" value="1"/>
</dbReference>
<feature type="compositionally biased region" description="Basic and acidic residues" evidence="6">
    <location>
        <begin position="262"/>
        <end position="272"/>
    </location>
</feature>
<evidence type="ECO:0000313" key="8">
    <source>
        <dbReference type="EMBL" id="MED6161329.1"/>
    </source>
</evidence>
<dbReference type="Proteomes" id="UP001341840">
    <property type="component" value="Unassembled WGS sequence"/>
</dbReference>
<evidence type="ECO:0000259" key="7">
    <source>
        <dbReference type="PROSITE" id="PS50888"/>
    </source>
</evidence>
<keyword evidence="9" id="KW-1185">Reference proteome</keyword>
<dbReference type="EMBL" id="JASCZI010121347">
    <property type="protein sequence ID" value="MED6161329.1"/>
    <property type="molecule type" value="Genomic_DNA"/>
</dbReference>
<dbReference type="PANTHER" id="PTHR45855">
    <property type="entry name" value="TRANSCRIPTION FACTOR PIF1-RELATED"/>
    <property type="match status" value="1"/>
</dbReference>
<keyword evidence="4" id="KW-0804">Transcription</keyword>
<dbReference type="InterPro" id="IPR031066">
    <property type="entry name" value="bHLH_ALC-like_plant"/>
</dbReference>
<accession>A0ABU6UJR8</accession>
<dbReference type="Pfam" id="PF00010">
    <property type="entry name" value="HLH"/>
    <property type="match status" value="1"/>
</dbReference>
<evidence type="ECO:0000256" key="4">
    <source>
        <dbReference type="ARBA" id="ARBA00023163"/>
    </source>
</evidence>
<protein>
    <recommendedName>
        <fullName evidence="7">BHLH domain-containing protein</fullName>
    </recommendedName>
</protein>
<keyword evidence="5" id="KW-0539">Nucleus</keyword>
<comment type="subcellular location">
    <subcellularLocation>
        <location evidence="1">Nucleus</location>
    </subcellularLocation>
</comment>
<evidence type="ECO:0000256" key="5">
    <source>
        <dbReference type="ARBA" id="ARBA00023242"/>
    </source>
</evidence>
<reference evidence="8 9" key="1">
    <citation type="journal article" date="2023" name="Plants (Basel)">
        <title>Bridging the Gap: Combining Genomics and Transcriptomics Approaches to Understand Stylosanthes scabra, an Orphan Legume from the Brazilian Caatinga.</title>
        <authorList>
            <person name="Ferreira-Neto J.R.C."/>
            <person name="da Silva M.D."/>
            <person name="Binneck E."/>
            <person name="de Melo N.F."/>
            <person name="da Silva R.H."/>
            <person name="de Melo A.L.T.M."/>
            <person name="Pandolfi V."/>
            <person name="Bustamante F.O."/>
            <person name="Brasileiro-Vidal A.C."/>
            <person name="Benko-Iseppon A.M."/>
        </authorList>
    </citation>
    <scope>NUCLEOTIDE SEQUENCE [LARGE SCALE GENOMIC DNA]</scope>
    <source>
        <tissue evidence="8">Leaves</tissue>
    </source>
</reference>
<dbReference type="CDD" id="cd11445">
    <property type="entry name" value="bHLH_AtPIF_like"/>
    <property type="match status" value="1"/>
</dbReference>
<dbReference type="PANTHER" id="PTHR45855:SF12">
    <property type="entry name" value="TRANSCRIPTION FACTOR PIF7-LIKE ISOFORM X1"/>
    <property type="match status" value="1"/>
</dbReference>
<dbReference type="InterPro" id="IPR036638">
    <property type="entry name" value="HLH_DNA-bd_sf"/>
</dbReference>
<proteinExistence type="predicted"/>
<keyword evidence="3" id="KW-0238">DNA-binding</keyword>
<feature type="region of interest" description="Disordered" evidence="6">
    <location>
        <begin position="222"/>
        <end position="272"/>
    </location>
</feature>
<dbReference type="PROSITE" id="PS50888">
    <property type="entry name" value="BHLH"/>
    <property type="match status" value="1"/>
</dbReference>
<evidence type="ECO:0000313" key="9">
    <source>
        <dbReference type="Proteomes" id="UP001341840"/>
    </source>
</evidence>